<feature type="transmembrane region" description="Helical" evidence="9">
    <location>
        <begin position="170"/>
        <end position="188"/>
    </location>
</feature>
<dbReference type="GO" id="GO:0003676">
    <property type="term" value="F:nucleic acid binding"/>
    <property type="evidence" value="ECO:0007669"/>
    <property type="project" value="InterPro"/>
</dbReference>
<evidence type="ECO:0000313" key="12">
    <source>
        <dbReference type="EMBL" id="RMY59893.1"/>
    </source>
</evidence>
<dbReference type="PROSITE" id="PS51194">
    <property type="entry name" value="HELICASE_CTER"/>
    <property type="match status" value="1"/>
</dbReference>
<dbReference type="InterPro" id="IPR014001">
    <property type="entry name" value="Helicase_ATP-bd"/>
</dbReference>
<dbReference type="Gene3D" id="1.10.10.10">
    <property type="entry name" value="Winged helix-like DNA-binding domain superfamily/Winged helix DNA-binding domain"/>
    <property type="match status" value="1"/>
</dbReference>
<organism evidence="12 13">
    <name type="scientific">Hortaea werneckii</name>
    <name type="common">Black yeast</name>
    <name type="synonym">Cladosporium werneckii</name>
    <dbReference type="NCBI Taxonomy" id="91943"/>
    <lineage>
        <taxon>Eukaryota</taxon>
        <taxon>Fungi</taxon>
        <taxon>Dikarya</taxon>
        <taxon>Ascomycota</taxon>
        <taxon>Pezizomycotina</taxon>
        <taxon>Dothideomycetes</taxon>
        <taxon>Dothideomycetidae</taxon>
        <taxon>Mycosphaerellales</taxon>
        <taxon>Teratosphaeriaceae</taxon>
        <taxon>Hortaea</taxon>
    </lineage>
</organism>
<dbReference type="PANTHER" id="PTHR13710:SF120">
    <property type="entry name" value="BIFUNCTIONAL 3'-5' EXONUCLEASE_ATP-DEPENDENT HELICASE WRN"/>
    <property type="match status" value="1"/>
</dbReference>
<comment type="caution">
    <text evidence="12">The sequence shown here is derived from an EMBL/GenBank/DDBJ whole genome shotgun (WGS) entry which is preliminary data.</text>
</comment>
<dbReference type="InterPro" id="IPR001650">
    <property type="entry name" value="Helicase_C-like"/>
</dbReference>
<keyword evidence="3" id="KW-0378">Hydrolase</keyword>
<dbReference type="Pfam" id="PF00271">
    <property type="entry name" value="Helicase_C"/>
    <property type="match status" value="1"/>
</dbReference>
<name>A0A3M7D6X0_HORWE</name>
<keyword evidence="5" id="KW-0067">ATP-binding</keyword>
<dbReference type="GO" id="GO:0005634">
    <property type="term" value="C:nucleus"/>
    <property type="evidence" value="ECO:0007669"/>
    <property type="project" value="TreeGrafter"/>
</dbReference>
<dbReference type="AlphaFoldDB" id="A0A3M7D6X0"/>
<feature type="region of interest" description="Disordered" evidence="8">
    <location>
        <begin position="1"/>
        <end position="35"/>
    </location>
</feature>
<accession>A0A3M7D6X0</accession>
<dbReference type="Proteomes" id="UP000270230">
    <property type="component" value="Unassembled WGS sequence"/>
</dbReference>
<feature type="compositionally biased region" description="Basic and acidic residues" evidence="8">
    <location>
        <begin position="1035"/>
        <end position="1077"/>
    </location>
</feature>
<dbReference type="Pfam" id="PF00270">
    <property type="entry name" value="DEAD"/>
    <property type="match status" value="1"/>
</dbReference>
<feature type="transmembrane region" description="Helical" evidence="9">
    <location>
        <begin position="227"/>
        <end position="245"/>
    </location>
</feature>
<dbReference type="InterPro" id="IPR036388">
    <property type="entry name" value="WH-like_DNA-bd_sf"/>
</dbReference>
<evidence type="ECO:0000259" key="11">
    <source>
        <dbReference type="PROSITE" id="PS51194"/>
    </source>
</evidence>
<dbReference type="SMART" id="SM00487">
    <property type="entry name" value="DEXDc"/>
    <property type="match status" value="1"/>
</dbReference>
<proteinExistence type="inferred from homology"/>
<keyword evidence="2" id="KW-0547">Nucleotide-binding</keyword>
<reference evidence="12 13" key="1">
    <citation type="journal article" date="2018" name="BMC Genomics">
        <title>Genomic evidence for intraspecific hybridization in a clonal and extremely halotolerant yeast.</title>
        <authorList>
            <person name="Gostincar C."/>
            <person name="Stajich J.E."/>
            <person name="Zupancic J."/>
            <person name="Zalar P."/>
            <person name="Gunde-Cimerman N."/>
        </authorList>
    </citation>
    <scope>NUCLEOTIDE SEQUENCE [LARGE SCALE GENOMIC DNA]</scope>
    <source>
        <strain evidence="12 13">EXF-151</strain>
    </source>
</reference>
<gene>
    <name evidence="12" type="ORF">D0865_01813</name>
</gene>
<dbReference type="Gene3D" id="3.40.50.300">
    <property type="entry name" value="P-loop containing nucleotide triphosphate hydrolases"/>
    <property type="match status" value="2"/>
</dbReference>
<feature type="region of interest" description="Disordered" evidence="8">
    <location>
        <begin position="1035"/>
        <end position="1097"/>
    </location>
</feature>
<evidence type="ECO:0000256" key="5">
    <source>
        <dbReference type="ARBA" id="ARBA00022840"/>
    </source>
</evidence>
<dbReference type="VEuPathDB" id="FungiDB:BTJ68_09214"/>
<comment type="catalytic activity">
    <reaction evidence="6">
        <text>Couples ATP hydrolysis with the unwinding of duplex DNA by translocating in the 3'-5' direction.</text>
        <dbReference type="EC" id="5.6.2.4"/>
    </reaction>
</comment>
<sequence>MAATTQHTCATVPEQTGRNKNDDQVVHQEGKSRGPTFGPSWQRLWQHLTGSVRVDMYAEIELLLLTFCTGIQDATTFPDYHCFASNQTGNTVMLAIAIAGLGGKDLFIPANIGASLGLFLLGGWSIGQLGHVVGPRRRLWLVLSNTIQTAMTFAAAALQYRFGVQLEGPVTIGVIALLAYASGAQVVLSRAYSCNEISTAMATAAWVDLLVDPHLFSSNNRPRTRRFLFVVSLFLGAVSGAFMYVRMSSAFAILISGVGKAIVTVMLLFNKQEKREEKARGGLQVVLAHDMSEDDEYGLCSLDEAELEELEYGLCPSDEAELEKLADSLSASDRPVKRENPEQIASESKRQRYDHDDDTAMSTEPLATATHILRQCFGHQSFRLKQAQAITRLLNGQSSVVVFPTGGGKSLCYQIPALAFKELDKRDGIRQEPGESGLTIVVSPLIALMKDQVDALRRRGISAASLDSSKSTKEYASTMERVRKGTMDIIYCAPERLNNEVFIQSMTNVRGGVRLLAVDESHCISEWGHAFRPDYLKVARFAEEIQAERVVCLTATATPVVADDICKQFGVSTDGLFRTPPFRPNLKLMAESFTCESDKYATLVNFLRSHKGATIVYNTTQKDSEKLADNLRSAGFDAEHFHASVERQKKIDTQERFMASDSKIIVATIAFGMGIDKADIRNVVHYVLPKSLEGYSQEVGRAGRDGKQSYCLAMICGEDMHLLESFAVGDLPSKKSVSRLLHEIFSSVMTNKRTIETKLYWQERNYDIKGTVLKNIYAQLELRFNLLREVTPKYISYQFRSRVTSLFDGTAASQAIAGAAMRKREWTHIDVEKAAAGTITRNEIINKLRQWQDSGKIELQQSGVVNVYRLMRALPTTREEKDQIINDVYADLESREGQDLDRIDDVVSLLTGTKCFARALAEHFGDSLPEGKAECGECTWCETHIPRRMDKPAPRTFNVGMFDQILSIIPDRDDPRYLARVAFGIRSPRVTATQLSRHRVFGSMEDHDFGVLLQAFRRLCEGGGTIADVPSSAIKEEDDRAERKPRVKREPIVKTEDDDRTESKPPVKREPTVKTEEGGAESEPVSSVRVKPEPVDD</sequence>
<protein>
    <recommendedName>
        <fullName evidence="7">DNA 3'-5' helicase</fullName>
        <ecNumber evidence="7">5.6.2.4</ecNumber>
    </recommendedName>
</protein>
<dbReference type="GO" id="GO:0005524">
    <property type="term" value="F:ATP binding"/>
    <property type="evidence" value="ECO:0007669"/>
    <property type="project" value="UniProtKB-KW"/>
</dbReference>
<comment type="similarity">
    <text evidence="1">Belongs to the helicase family. RecQ subfamily.</text>
</comment>
<evidence type="ECO:0000256" key="6">
    <source>
        <dbReference type="ARBA" id="ARBA00034617"/>
    </source>
</evidence>
<dbReference type="InterPro" id="IPR027417">
    <property type="entry name" value="P-loop_NTPase"/>
</dbReference>
<evidence type="ECO:0000259" key="10">
    <source>
        <dbReference type="PROSITE" id="PS51192"/>
    </source>
</evidence>
<evidence type="ECO:0000256" key="4">
    <source>
        <dbReference type="ARBA" id="ARBA00022806"/>
    </source>
</evidence>
<evidence type="ECO:0000313" key="13">
    <source>
        <dbReference type="Proteomes" id="UP000270230"/>
    </source>
</evidence>
<dbReference type="SUPFAM" id="SSF52540">
    <property type="entry name" value="P-loop containing nucleoside triphosphate hydrolases"/>
    <property type="match status" value="1"/>
</dbReference>
<dbReference type="GO" id="GO:0000724">
    <property type="term" value="P:double-strand break repair via homologous recombination"/>
    <property type="evidence" value="ECO:0007669"/>
    <property type="project" value="TreeGrafter"/>
</dbReference>
<dbReference type="CDD" id="cd18018">
    <property type="entry name" value="DEXHc_RecQ4-like"/>
    <property type="match status" value="1"/>
</dbReference>
<keyword evidence="9" id="KW-1133">Transmembrane helix</keyword>
<dbReference type="SMART" id="SM00490">
    <property type="entry name" value="HELICc"/>
    <property type="match status" value="1"/>
</dbReference>
<feature type="transmembrane region" description="Helical" evidence="9">
    <location>
        <begin position="139"/>
        <end position="158"/>
    </location>
</feature>
<feature type="transmembrane region" description="Helical" evidence="9">
    <location>
        <begin position="106"/>
        <end position="127"/>
    </location>
</feature>
<evidence type="ECO:0000256" key="3">
    <source>
        <dbReference type="ARBA" id="ARBA00022801"/>
    </source>
</evidence>
<keyword evidence="9" id="KW-0472">Membrane</keyword>
<dbReference type="InterPro" id="IPR004589">
    <property type="entry name" value="DNA_helicase_ATP-dep_RecQ"/>
</dbReference>
<dbReference type="NCBIfam" id="TIGR00614">
    <property type="entry name" value="recQ_fam"/>
    <property type="match status" value="1"/>
</dbReference>
<dbReference type="GO" id="GO:0005694">
    <property type="term" value="C:chromosome"/>
    <property type="evidence" value="ECO:0007669"/>
    <property type="project" value="TreeGrafter"/>
</dbReference>
<keyword evidence="4" id="KW-0347">Helicase</keyword>
<feature type="domain" description="Helicase C-terminal" evidence="11">
    <location>
        <begin position="602"/>
        <end position="756"/>
    </location>
</feature>
<feature type="domain" description="Helicase ATP-binding" evidence="10">
    <location>
        <begin position="390"/>
        <end position="575"/>
    </location>
</feature>
<dbReference type="EMBL" id="QWIN01000081">
    <property type="protein sequence ID" value="RMY59893.1"/>
    <property type="molecule type" value="Genomic_DNA"/>
</dbReference>
<evidence type="ECO:0000256" key="1">
    <source>
        <dbReference type="ARBA" id="ARBA00005446"/>
    </source>
</evidence>
<dbReference type="OrthoDB" id="10261556at2759"/>
<dbReference type="EC" id="5.6.2.4" evidence="7"/>
<dbReference type="GO" id="GO:0016787">
    <property type="term" value="F:hydrolase activity"/>
    <property type="evidence" value="ECO:0007669"/>
    <property type="project" value="UniProtKB-KW"/>
</dbReference>
<feature type="compositionally biased region" description="Polar residues" evidence="8">
    <location>
        <begin position="1"/>
        <end position="16"/>
    </location>
</feature>
<dbReference type="InterPro" id="IPR011545">
    <property type="entry name" value="DEAD/DEAH_box_helicase_dom"/>
</dbReference>
<dbReference type="Pfam" id="PF06912">
    <property type="entry name" value="DUF1275"/>
    <property type="match status" value="1"/>
</dbReference>
<feature type="compositionally biased region" description="Basic and acidic residues" evidence="8">
    <location>
        <begin position="17"/>
        <end position="32"/>
    </location>
</feature>
<keyword evidence="9" id="KW-0812">Transmembrane</keyword>
<evidence type="ECO:0000256" key="2">
    <source>
        <dbReference type="ARBA" id="ARBA00022741"/>
    </source>
</evidence>
<dbReference type="InterPro" id="IPR010699">
    <property type="entry name" value="DUF1275"/>
</dbReference>
<dbReference type="GO" id="GO:0009378">
    <property type="term" value="F:four-way junction helicase activity"/>
    <property type="evidence" value="ECO:0007669"/>
    <property type="project" value="TreeGrafter"/>
</dbReference>
<evidence type="ECO:0000256" key="7">
    <source>
        <dbReference type="ARBA" id="ARBA00034808"/>
    </source>
</evidence>
<dbReference type="GO" id="GO:0005737">
    <property type="term" value="C:cytoplasm"/>
    <property type="evidence" value="ECO:0007669"/>
    <property type="project" value="TreeGrafter"/>
</dbReference>
<dbReference type="PROSITE" id="PS51192">
    <property type="entry name" value="HELICASE_ATP_BIND_1"/>
    <property type="match status" value="1"/>
</dbReference>
<dbReference type="PANTHER" id="PTHR13710">
    <property type="entry name" value="DNA HELICASE RECQ FAMILY MEMBER"/>
    <property type="match status" value="1"/>
</dbReference>
<evidence type="ECO:0000256" key="8">
    <source>
        <dbReference type="SAM" id="MobiDB-lite"/>
    </source>
</evidence>
<dbReference type="GO" id="GO:0043138">
    <property type="term" value="F:3'-5' DNA helicase activity"/>
    <property type="evidence" value="ECO:0007669"/>
    <property type="project" value="UniProtKB-EC"/>
</dbReference>
<evidence type="ECO:0000256" key="9">
    <source>
        <dbReference type="SAM" id="Phobius"/>
    </source>
</evidence>
<feature type="region of interest" description="Disordered" evidence="8">
    <location>
        <begin position="328"/>
        <end position="359"/>
    </location>
</feature>
<feature type="compositionally biased region" description="Basic and acidic residues" evidence="8">
    <location>
        <begin position="334"/>
        <end position="355"/>
    </location>
</feature>